<gene>
    <name evidence="3" type="ORF">Salmuc_01838</name>
</gene>
<organism evidence="3 4">
    <name type="scientific">Salipiger mucosus DSM 16094</name>
    <dbReference type="NCBI Taxonomy" id="1123237"/>
    <lineage>
        <taxon>Bacteria</taxon>
        <taxon>Pseudomonadati</taxon>
        <taxon>Pseudomonadota</taxon>
        <taxon>Alphaproteobacteria</taxon>
        <taxon>Rhodobacterales</taxon>
        <taxon>Roseobacteraceae</taxon>
        <taxon>Salipiger</taxon>
    </lineage>
</organism>
<name>S9QWT4_9RHOB</name>
<dbReference type="STRING" id="1123237.Salmuc_01838"/>
<dbReference type="Pfam" id="PF04519">
    <property type="entry name" value="Bactofilin"/>
    <property type="match status" value="1"/>
</dbReference>
<dbReference type="RefSeq" id="WP_021120017.1">
    <property type="nucleotide sequence ID" value="NZ_KE557274.1"/>
</dbReference>
<evidence type="ECO:0008006" key="5">
    <source>
        <dbReference type="Google" id="ProtNLM"/>
    </source>
</evidence>
<keyword evidence="4" id="KW-1185">Reference proteome</keyword>
<dbReference type="HOGENOM" id="CLU_1554189_0_0_5"/>
<evidence type="ECO:0000313" key="4">
    <source>
        <dbReference type="Proteomes" id="UP000015347"/>
    </source>
</evidence>
<dbReference type="Proteomes" id="UP000015347">
    <property type="component" value="Unassembled WGS sequence"/>
</dbReference>
<proteinExistence type="inferred from homology"/>
<comment type="similarity">
    <text evidence="1">Belongs to the bactofilin family.</text>
</comment>
<dbReference type="PANTHER" id="PTHR35024">
    <property type="entry name" value="HYPOTHETICAL CYTOSOLIC PROTEIN"/>
    <property type="match status" value="1"/>
</dbReference>
<dbReference type="AlphaFoldDB" id="S9QWT4"/>
<sequence length="172" mass="18215">MDSRNETANTGDTSSDVTVFASGGVFRGDFETEGDVRIVGDFEGNISCNKLMIELDGNVDGNVDADTVSSSGRLVGDVTANNIFVTASATLEGNFMAIKYGLEPGAKIRQANLDSPEEDAVQNAGPSVRRHPRIMKTHSAEQKPTPAEQREAAGYTPRPSAPGRDLSHATSD</sequence>
<evidence type="ECO:0000256" key="1">
    <source>
        <dbReference type="ARBA" id="ARBA00044755"/>
    </source>
</evidence>
<protein>
    <recommendedName>
        <fullName evidence="5">Integral membrane protein CcmA involved in cell shape determination</fullName>
    </recommendedName>
</protein>
<dbReference type="PANTHER" id="PTHR35024:SF4">
    <property type="entry name" value="POLYMER-FORMING CYTOSKELETAL PROTEIN"/>
    <property type="match status" value="1"/>
</dbReference>
<feature type="region of interest" description="Disordered" evidence="2">
    <location>
        <begin position="113"/>
        <end position="172"/>
    </location>
</feature>
<dbReference type="InterPro" id="IPR007607">
    <property type="entry name" value="BacA/B"/>
</dbReference>
<accession>S9QWT4</accession>
<dbReference type="EMBL" id="APVH01000013">
    <property type="protein sequence ID" value="EPX84063.1"/>
    <property type="molecule type" value="Genomic_DNA"/>
</dbReference>
<reference evidence="4" key="1">
    <citation type="journal article" date="2014" name="Stand. Genomic Sci.">
        <title>Genome sequence of the exopolysaccharide-producing Salipiger mucosus type strain (DSM 16094(T)), a moderately halophilic member of the Roseobacter clade.</title>
        <authorList>
            <person name="Riedel T."/>
            <person name="Spring S."/>
            <person name="Fiebig A."/>
            <person name="Petersen J."/>
            <person name="Kyrpides N.C."/>
            <person name="Goker M."/>
            <person name="Klenk H.P."/>
        </authorList>
    </citation>
    <scope>NUCLEOTIDE SEQUENCE [LARGE SCALE GENOMIC DNA]</scope>
    <source>
        <strain evidence="4">DSM 16094</strain>
    </source>
</reference>
<evidence type="ECO:0000313" key="3">
    <source>
        <dbReference type="EMBL" id="EPX84063.1"/>
    </source>
</evidence>
<evidence type="ECO:0000256" key="2">
    <source>
        <dbReference type="SAM" id="MobiDB-lite"/>
    </source>
</evidence>
<comment type="caution">
    <text evidence="3">The sequence shown here is derived from an EMBL/GenBank/DDBJ whole genome shotgun (WGS) entry which is preliminary data.</text>
</comment>
<dbReference type="eggNOG" id="COG1664">
    <property type="taxonomic scope" value="Bacteria"/>
</dbReference>